<keyword evidence="8" id="KW-1185">Reference proteome</keyword>
<dbReference type="OrthoDB" id="5293641at2"/>
<feature type="transmembrane region" description="Helical" evidence="5">
    <location>
        <begin position="38"/>
        <end position="55"/>
    </location>
</feature>
<dbReference type="GO" id="GO:0016020">
    <property type="term" value="C:membrane"/>
    <property type="evidence" value="ECO:0007669"/>
    <property type="project" value="UniProtKB-SubCell"/>
</dbReference>
<dbReference type="KEGG" id="meti:DK427_07385"/>
<keyword evidence="4 5" id="KW-0472">Membrane</keyword>
<sequence>MLIMLLGLVLFLGTHSFSMARARRAELVGRVGEARYKLGYTLLSVLGLVLIGVGYGHYRATGYIPVWNPPVFTRHLALLLVLLAFVVMASAYLPGRIRAFAKHPMLLAVKIWATAHLLANGDLGSIVLFSAFLAWAVVDRISVKRRAVPAGAVASQHGGQAAPAGWRNDGLAVVIGVAAWFVFARWLHPWLIGVAVWPGQA</sequence>
<keyword evidence="3 5" id="KW-1133">Transmembrane helix</keyword>
<evidence type="ECO:0000256" key="2">
    <source>
        <dbReference type="ARBA" id="ARBA00022692"/>
    </source>
</evidence>
<comment type="subcellular location">
    <subcellularLocation>
        <location evidence="1">Membrane</location>
        <topology evidence="1">Multi-pass membrane protein</topology>
    </subcellularLocation>
</comment>
<accession>A0A2U8VPF0</accession>
<evidence type="ECO:0000313" key="8">
    <source>
        <dbReference type="Proteomes" id="UP000246058"/>
    </source>
</evidence>
<dbReference type="Pfam" id="PF07298">
    <property type="entry name" value="NnrU"/>
    <property type="match status" value="1"/>
</dbReference>
<dbReference type="RefSeq" id="WP_109950697.1">
    <property type="nucleotide sequence ID" value="NZ_CP029551.1"/>
</dbReference>
<evidence type="ECO:0000256" key="4">
    <source>
        <dbReference type="ARBA" id="ARBA00023136"/>
    </source>
</evidence>
<evidence type="ECO:0000256" key="5">
    <source>
        <dbReference type="SAM" id="Phobius"/>
    </source>
</evidence>
<dbReference type="Proteomes" id="UP000246058">
    <property type="component" value="Chromosome"/>
</dbReference>
<evidence type="ECO:0000256" key="3">
    <source>
        <dbReference type="ARBA" id="ARBA00022989"/>
    </source>
</evidence>
<name>A0A2U8VPF0_9HYPH</name>
<dbReference type="AlphaFoldDB" id="A0A2U8VPF0"/>
<feature type="domain" description="NnrU" evidence="6">
    <location>
        <begin position="3"/>
        <end position="195"/>
    </location>
</feature>
<feature type="transmembrane region" description="Helical" evidence="5">
    <location>
        <begin position="76"/>
        <end position="95"/>
    </location>
</feature>
<evidence type="ECO:0000259" key="6">
    <source>
        <dbReference type="Pfam" id="PF07298"/>
    </source>
</evidence>
<gene>
    <name evidence="7" type="ORF">DK427_07385</name>
</gene>
<feature type="transmembrane region" description="Helical" evidence="5">
    <location>
        <begin position="115"/>
        <end position="138"/>
    </location>
</feature>
<protein>
    <submittedName>
        <fullName evidence="7">NnrU family protein</fullName>
    </submittedName>
</protein>
<organism evidence="7 8">
    <name type="scientific">Methylobacterium radiodurans</name>
    <dbReference type="NCBI Taxonomy" id="2202828"/>
    <lineage>
        <taxon>Bacteria</taxon>
        <taxon>Pseudomonadati</taxon>
        <taxon>Pseudomonadota</taxon>
        <taxon>Alphaproteobacteria</taxon>
        <taxon>Hyphomicrobiales</taxon>
        <taxon>Methylobacteriaceae</taxon>
        <taxon>Methylobacterium</taxon>
    </lineage>
</organism>
<dbReference type="InterPro" id="IPR009915">
    <property type="entry name" value="NnrU_dom"/>
</dbReference>
<feature type="transmembrane region" description="Helical" evidence="5">
    <location>
        <begin position="170"/>
        <end position="188"/>
    </location>
</feature>
<evidence type="ECO:0000256" key="1">
    <source>
        <dbReference type="ARBA" id="ARBA00004141"/>
    </source>
</evidence>
<reference evidence="7 8" key="1">
    <citation type="submission" date="2018-05" db="EMBL/GenBank/DDBJ databases">
        <title>Complete Genome Sequence of Methylobacterium sp. 17Sr1-43.</title>
        <authorList>
            <person name="Srinivasan S."/>
        </authorList>
    </citation>
    <scope>NUCLEOTIDE SEQUENCE [LARGE SCALE GENOMIC DNA]</scope>
    <source>
        <strain evidence="7 8">17Sr1-43</strain>
    </source>
</reference>
<dbReference type="EMBL" id="CP029551">
    <property type="protein sequence ID" value="AWN35579.1"/>
    <property type="molecule type" value="Genomic_DNA"/>
</dbReference>
<keyword evidence="2 5" id="KW-0812">Transmembrane</keyword>
<proteinExistence type="predicted"/>
<evidence type="ECO:0000313" key="7">
    <source>
        <dbReference type="EMBL" id="AWN35579.1"/>
    </source>
</evidence>